<dbReference type="Pfam" id="PF12358">
    <property type="entry name" value="DUF3644"/>
    <property type="match status" value="1"/>
</dbReference>
<accession>C7N391</accession>
<feature type="domain" description="DUF3644" evidence="1">
    <location>
        <begin position="11"/>
        <end position="180"/>
    </location>
</feature>
<organism evidence="3 4">
    <name type="scientific">Slackia heliotrinireducens (strain ATCC 29202 / DSM 20476 / NCTC 11029 / RHS 1)</name>
    <name type="common">Peptococcus heliotrinreducens</name>
    <dbReference type="NCBI Taxonomy" id="471855"/>
    <lineage>
        <taxon>Bacteria</taxon>
        <taxon>Bacillati</taxon>
        <taxon>Actinomycetota</taxon>
        <taxon>Coriobacteriia</taxon>
        <taxon>Eggerthellales</taxon>
        <taxon>Eggerthellaceae</taxon>
        <taxon>Slackia</taxon>
    </lineage>
</organism>
<dbReference type="Pfam" id="PF18740">
    <property type="entry name" value="EC042_2821"/>
    <property type="match status" value="1"/>
</dbReference>
<dbReference type="STRING" id="471855.Shel_26090"/>
<dbReference type="EMBL" id="CP001684">
    <property type="protein sequence ID" value="ACV23614.1"/>
    <property type="molecule type" value="Genomic_DNA"/>
</dbReference>
<dbReference type="KEGG" id="shi:Shel_26090"/>
<protein>
    <submittedName>
        <fullName evidence="3">Uncharacterized protein</fullName>
    </submittedName>
</protein>
<proteinExistence type="predicted"/>
<dbReference type="Proteomes" id="UP000002026">
    <property type="component" value="Chromosome"/>
</dbReference>
<dbReference type="RefSeq" id="WP_012799712.1">
    <property type="nucleotide sequence ID" value="NC_013165.1"/>
</dbReference>
<dbReference type="InterPro" id="IPR022104">
    <property type="entry name" value="DUF3644"/>
</dbReference>
<evidence type="ECO:0000313" key="4">
    <source>
        <dbReference type="Proteomes" id="UP000002026"/>
    </source>
</evidence>
<evidence type="ECO:0000259" key="1">
    <source>
        <dbReference type="Pfam" id="PF12358"/>
    </source>
</evidence>
<name>C7N391_SLAHD</name>
<sequence length="336" mass="38940">MNEIKATTCERLLDKSQEAFLLAIELYNRPTIRYHAEGCCFFLCNAWELMLKAYIIRTMGYETIYYPNSDRTLSLSDCLKMVFTNENDPLRLNMEIVGEFRNTSTHFVTDEYELFYGPILQECVKFYEEKLRELHDIEISDRIPENYLMLSVRRGDVDFDIIKARYPREVVEKMLELGSSIVASRPDGTGIGYATELRLTKKKGEGTPVRIANDADAAVSILHSLTDPINKYIYRTKKGTEFIRRKLSKEGITLLVKGEPKEFNTFHFGIFVDFYNMKGNDTYSYNLSLGGEQPSWGYSQLAIDLMLQEIRRGPKHVIDSMRAELSKRNSREKKGR</sequence>
<gene>
    <name evidence="3" type="ordered locus">Shel_26090</name>
</gene>
<reference evidence="3 4" key="1">
    <citation type="journal article" date="2009" name="Stand. Genomic Sci.">
        <title>Complete genome sequence of Slackia heliotrinireducens type strain (RHS 1).</title>
        <authorList>
            <person name="Pukall R."/>
            <person name="Lapidus A."/>
            <person name="Nolan M."/>
            <person name="Copeland A."/>
            <person name="Glavina Del Rio T."/>
            <person name="Lucas S."/>
            <person name="Chen F."/>
            <person name="Tice H."/>
            <person name="Cheng J.F."/>
            <person name="Chertkov O."/>
            <person name="Bruce D."/>
            <person name="Goodwin L."/>
            <person name="Kuske C."/>
            <person name="Brettin T."/>
            <person name="Detter J.C."/>
            <person name="Han C."/>
            <person name="Pitluck S."/>
            <person name="Pati A."/>
            <person name="Mavrommatis K."/>
            <person name="Ivanova N."/>
            <person name="Ovchinnikova G."/>
            <person name="Chen A."/>
            <person name="Palaniappan K."/>
            <person name="Schneider S."/>
            <person name="Rohde M."/>
            <person name="Chain P."/>
            <person name="D'haeseleer P."/>
            <person name="Goker M."/>
            <person name="Bristow J."/>
            <person name="Eisen J.A."/>
            <person name="Markowitz V."/>
            <person name="Kyrpides N.C."/>
            <person name="Klenk H.P."/>
            <person name="Hugenholtz P."/>
        </authorList>
    </citation>
    <scope>NUCLEOTIDE SEQUENCE [LARGE SCALE GENOMIC DNA]</scope>
    <source>
        <strain evidence="4">ATCC 29202 / DSM 20476 / NCTC 11029 / RHS 1</strain>
    </source>
</reference>
<keyword evidence="4" id="KW-1185">Reference proteome</keyword>
<dbReference type="eggNOG" id="ENOG502Z8HD">
    <property type="taxonomic scope" value="Bacteria"/>
</dbReference>
<dbReference type="HOGENOM" id="CLU_068677_0_0_11"/>
<evidence type="ECO:0000259" key="2">
    <source>
        <dbReference type="Pfam" id="PF18740"/>
    </source>
</evidence>
<evidence type="ECO:0000313" key="3">
    <source>
        <dbReference type="EMBL" id="ACV23614.1"/>
    </source>
</evidence>
<feature type="domain" description="EC042-2821-like Restriction Endonuclease-like" evidence="2">
    <location>
        <begin position="227"/>
        <end position="322"/>
    </location>
</feature>
<dbReference type="InterPro" id="IPR049530">
    <property type="entry name" value="EC042_2821"/>
</dbReference>
<dbReference type="AlphaFoldDB" id="C7N391"/>